<evidence type="ECO:0000313" key="3">
    <source>
        <dbReference type="Proteomes" id="UP001497600"/>
    </source>
</evidence>
<dbReference type="InterPro" id="IPR031452">
    <property type="entry name" value="Kre1"/>
</dbReference>
<keyword evidence="3" id="KW-1185">Reference proteome</keyword>
<feature type="chain" id="PRO_5047044637" evidence="1">
    <location>
        <begin position="20"/>
        <end position="126"/>
    </location>
</feature>
<evidence type="ECO:0000313" key="2">
    <source>
        <dbReference type="EMBL" id="CAK7915694.1"/>
    </source>
</evidence>
<feature type="signal peptide" evidence="1">
    <location>
        <begin position="1"/>
        <end position="19"/>
    </location>
</feature>
<dbReference type="PROSITE" id="PS51257">
    <property type="entry name" value="PROKAR_LIPOPROTEIN"/>
    <property type="match status" value="1"/>
</dbReference>
<gene>
    <name evidence="2" type="primary">PGA1</name>
    <name evidence="2" type="ORF">CAAN4_G00452</name>
</gene>
<proteinExistence type="predicted"/>
<evidence type="ECO:0000256" key="1">
    <source>
        <dbReference type="SAM" id="SignalP"/>
    </source>
</evidence>
<name>A0ABP0EIS8_9ASCO</name>
<dbReference type="Pfam" id="PF17056">
    <property type="entry name" value="KRE1"/>
    <property type="match status" value="1"/>
</dbReference>
<protein>
    <submittedName>
        <fullName evidence="2">Predicted GPI-anchored protein 1</fullName>
    </submittedName>
</protein>
<keyword evidence="1" id="KW-0732">Signal</keyword>
<reference evidence="2 3" key="1">
    <citation type="submission" date="2024-01" db="EMBL/GenBank/DDBJ databases">
        <authorList>
            <consortium name="Genoscope - CEA"/>
            <person name="William W."/>
        </authorList>
    </citation>
    <scope>NUCLEOTIDE SEQUENCE [LARGE SCALE GENOMIC DNA]</scope>
    <source>
        <strain evidence="2 3">29B2s-10</strain>
    </source>
</reference>
<accession>A0ABP0EIS8</accession>
<organism evidence="2 3">
    <name type="scientific">[Candida] anglica</name>
    <dbReference type="NCBI Taxonomy" id="148631"/>
    <lineage>
        <taxon>Eukaryota</taxon>
        <taxon>Fungi</taxon>
        <taxon>Dikarya</taxon>
        <taxon>Ascomycota</taxon>
        <taxon>Saccharomycotina</taxon>
        <taxon>Pichiomycetes</taxon>
        <taxon>Debaryomycetaceae</taxon>
        <taxon>Kurtzmaniella</taxon>
    </lineage>
</organism>
<dbReference type="EMBL" id="OZ004259">
    <property type="protein sequence ID" value="CAK7915694.1"/>
    <property type="molecule type" value="Genomic_DNA"/>
</dbReference>
<dbReference type="Proteomes" id="UP001497600">
    <property type="component" value="Chromosome G"/>
</dbReference>
<sequence>MKIISCFFSVFTFLSCVAALAMQQDEGDTTTNTSLEPTTVWVTITTDGKLATVKTLYKQSFGPSYSDPITTDLKSGNIGLGAISGTVGDFKTYQQTTVKNGQNSLTMTNIYAGLAGISFLVIGALV</sequence>